<dbReference type="AlphaFoldDB" id="A0A6F8SIA5"/>
<organism evidence="2 3">
    <name type="scientific">Adlercreutzia hattorii</name>
    <dbReference type="NCBI Taxonomy" id="2707299"/>
    <lineage>
        <taxon>Bacteria</taxon>
        <taxon>Bacillati</taxon>
        <taxon>Actinomycetota</taxon>
        <taxon>Coriobacteriia</taxon>
        <taxon>Eggerthellales</taxon>
        <taxon>Eggerthellaceae</taxon>
        <taxon>Adlercreutzia</taxon>
    </lineage>
</organism>
<dbReference type="KEGG" id="ahat:ADCFC_05310"/>
<sequence>MIVKVTYDDQKLDVFDTATFTAATPLGKSNMLTNFEVRFDTLGDGGLWMAAHSYQAEKMEDNDGQVPAARRRRGWEFLLADAEELGHVELVVVDGEAIMKRVFGELVDLQAFDEAAYECIGSSSKGLHARIAELFGYLKRMTGKPNPKVPGIPAEVVDAVISSIEAESKMREKEEDEQAEEWGDMDEAGW</sequence>
<dbReference type="EMBL" id="AP022829">
    <property type="protein sequence ID" value="BCA87912.1"/>
    <property type="molecule type" value="Genomic_DNA"/>
</dbReference>
<gene>
    <name evidence="2" type="ORF">ADCFC_04110</name>
</gene>
<accession>A0A6F8SIA5</accession>
<feature type="region of interest" description="Disordered" evidence="1">
    <location>
        <begin position="167"/>
        <end position="190"/>
    </location>
</feature>
<keyword evidence="3" id="KW-1185">Reference proteome</keyword>
<protein>
    <submittedName>
        <fullName evidence="2">Uncharacterized protein</fullName>
    </submittedName>
</protein>
<reference evidence="3" key="2">
    <citation type="submission" date="2020-03" db="EMBL/GenBank/DDBJ databases">
        <title>Complete Genome Sequence of Adlercreutzia sp. strain 8CFCBH1 Producing Equol, Isolated from Healthy Japanese Feces.</title>
        <authorList>
            <person name="Ogata Y."/>
            <person name="Sakamoto M."/>
            <person name="Ohkuma M."/>
            <person name="Hattori M."/>
            <person name="Suda W."/>
        </authorList>
    </citation>
    <scope>NUCLEOTIDE SEQUENCE [LARGE SCALE GENOMIC DNA]</scope>
    <source>
        <strain evidence="3">8CFCBH1</strain>
    </source>
</reference>
<name>A0A6F8SIA5_9ACTN</name>
<feature type="compositionally biased region" description="Acidic residues" evidence="1">
    <location>
        <begin position="174"/>
        <end position="190"/>
    </location>
</feature>
<proteinExistence type="predicted"/>
<dbReference type="Proteomes" id="UP000501727">
    <property type="component" value="Chromosome"/>
</dbReference>
<dbReference type="RefSeq" id="WP_154249376.1">
    <property type="nucleotide sequence ID" value="NZ_AP022829.1"/>
</dbReference>
<reference evidence="3" key="1">
    <citation type="journal article" date="2020" name="Microbiol. Resour. Announc.">
        <title>Complete Genome Sequence of Adlercreutzia sp. Strain 8CFCBH1, a Potent Producer of Equol, Isolated from Healthy Japanese Feces.</title>
        <authorList>
            <person name="Ogata Y."/>
            <person name="Sakamoto M."/>
            <person name="Ohkuma M."/>
            <person name="Hattori M."/>
            <person name="Suda W."/>
        </authorList>
    </citation>
    <scope>NUCLEOTIDE SEQUENCE [LARGE SCALE GENOMIC DNA]</scope>
    <source>
        <strain evidence="3">8CFCBH1</strain>
    </source>
</reference>
<evidence type="ECO:0000256" key="1">
    <source>
        <dbReference type="SAM" id="MobiDB-lite"/>
    </source>
</evidence>
<evidence type="ECO:0000313" key="2">
    <source>
        <dbReference type="EMBL" id="BCA87912.1"/>
    </source>
</evidence>
<evidence type="ECO:0000313" key="3">
    <source>
        <dbReference type="Proteomes" id="UP000501727"/>
    </source>
</evidence>